<dbReference type="Proteomes" id="UP000008840">
    <property type="component" value="Chromosome"/>
</dbReference>
<dbReference type="EMBL" id="AM743169">
    <property type="protein sequence ID" value="CAQ47655.1"/>
    <property type="molecule type" value="Genomic_DNA"/>
</dbReference>
<gene>
    <name evidence="3" type="ordered locus">Smlt4267</name>
</gene>
<dbReference type="GO" id="GO:0055085">
    <property type="term" value="P:transmembrane transport"/>
    <property type="evidence" value="ECO:0007669"/>
    <property type="project" value="InterPro"/>
</dbReference>
<dbReference type="AlphaFoldDB" id="B2FJR2"/>
<feature type="chain" id="PRO_5002775821" evidence="1">
    <location>
        <begin position="45"/>
        <end position="312"/>
    </location>
</feature>
<protein>
    <submittedName>
        <fullName evidence="3">TonB dependent receptor protein</fullName>
    </submittedName>
</protein>
<dbReference type="SUPFAM" id="SSF74653">
    <property type="entry name" value="TolA/TonB C-terminal domain"/>
    <property type="match status" value="1"/>
</dbReference>
<dbReference type="HOGENOM" id="CLU_085304_0_0_6"/>
<feature type="domain" description="TonB C-terminal" evidence="2">
    <location>
        <begin position="157"/>
        <end position="188"/>
    </location>
</feature>
<accession>B2FJR2</accession>
<name>B2FJR2_STRMK</name>
<dbReference type="KEGG" id="sml:Smlt4267"/>
<evidence type="ECO:0000313" key="3">
    <source>
        <dbReference type="EMBL" id="CAQ47655.1"/>
    </source>
</evidence>
<proteinExistence type="predicted"/>
<feature type="signal peptide" evidence="1">
    <location>
        <begin position="1"/>
        <end position="44"/>
    </location>
</feature>
<keyword evidence="4" id="KW-1185">Reference proteome</keyword>
<evidence type="ECO:0000259" key="2">
    <source>
        <dbReference type="Pfam" id="PF03544"/>
    </source>
</evidence>
<reference evidence="3 4" key="1">
    <citation type="journal article" date="2008" name="Genome Biol.">
        <title>The complete genome, comparative and functional analysis of Stenotrophomonas maltophilia reveals an organism heavily shielded by drug resistance determinants.</title>
        <authorList>
            <person name="Crossman L.C."/>
            <person name="Gould V.C."/>
            <person name="Dow J.M."/>
            <person name="Vernikos G.S."/>
            <person name="Okazaki A."/>
            <person name="Sebaihia M."/>
            <person name="Saunders D."/>
            <person name="Arrowsmith C."/>
            <person name="Carver T."/>
            <person name="Peters N."/>
            <person name="Adlem E."/>
            <person name="Kerhornou A."/>
            <person name="Lord A."/>
            <person name="Murphy L."/>
            <person name="Seeger K."/>
            <person name="Squares R."/>
            <person name="Rutter S."/>
            <person name="Quail M.A."/>
            <person name="Rajandream M.A."/>
            <person name="Harris D."/>
            <person name="Churcher C."/>
            <person name="Bentley S.D."/>
            <person name="Parkhill J."/>
            <person name="Thomson N.R."/>
            <person name="Avison M.B."/>
        </authorList>
    </citation>
    <scope>NUCLEOTIDE SEQUENCE [LARGE SCALE GENOMIC DNA]</scope>
    <source>
        <strain evidence="3 4">K279a</strain>
    </source>
</reference>
<dbReference type="Gene3D" id="3.30.1150.10">
    <property type="match status" value="1"/>
</dbReference>
<keyword evidence="1" id="KW-0732">Signal</keyword>
<dbReference type="Pfam" id="PF03544">
    <property type="entry name" value="TonB_C"/>
    <property type="match status" value="1"/>
</dbReference>
<organism evidence="3 4">
    <name type="scientific">Stenotrophomonas maltophilia (strain K279a)</name>
    <dbReference type="NCBI Taxonomy" id="522373"/>
    <lineage>
        <taxon>Bacteria</taxon>
        <taxon>Pseudomonadati</taxon>
        <taxon>Pseudomonadota</taxon>
        <taxon>Gammaproteobacteria</taxon>
        <taxon>Lysobacterales</taxon>
        <taxon>Lysobacteraceae</taxon>
        <taxon>Stenotrophomonas</taxon>
        <taxon>Stenotrophomonas maltophilia group</taxon>
    </lineage>
</organism>
<evidence type="ECO:0000256" key="1">
    <source>
        <dbReference type="SAM" id="SignalP"/>
    </source>
</evidence>
<dbReference type="eggNOG" id="COG0810">
    <property type="taxonomic scope" value="Bacteria"/>
</dbReference>
<keyword evidence="3" id="KW-0675">Receptor</keyword>
<evidence type="ECO:0000313" key="4">
    <source>
        <dbReference type="Proteomes" id="UP000008840"/>
    </source>
</evidence>
<dbReference type="InterPro" id="IPR037682">
    <property type="entry name" value="TonB_C"/>
</dbReference>
<sequence length="312" mass="33567">MGVGTEVLSPFITKDPAMMRSPLFLALALAVGAGAPLFAGDANAQTTRAVRATTELSMTLTGKIEVTAEGAVSALVLDQKANISPGVAAFVERTIRPWRFEPTRVDGKAVAAQAPFRVRLRGKSTGKGDYEVSMTSVDFSEYDPKATDSVTAERLAPPRYPDEAMRIGGQGDVILIIKVARDGTVADVIAEQVNMTVAGPERTMAKLRDVLAKASINTARKWTFIPPSSGKDVTREFWSVRVPVNYAFSDDRNAAAERYGRWRAFIPGPKQRAPWVTGDAAENGSDLLPEGGIYMVDGAKRGLRLLTPLEQG</sequence>
<dbReference type="EnsemblBacteria" id="CAQ47655">
    <property type="protein sequence ID" value="CAQ47655"/>
    <property type="gene ID" value="Smlt4267"/>
</dbReference>